<dbReference type="PRINTS" id="PR00032">
    <property type="entry name" value="HTHARAC"/>
</dbReference>
<evidence type="ECO:0000256" key="1">
    <source>
        <dbReference type="ARBA" id="ARBA00023015"/>
    </source>
</evidence>
<protein>
    <submittedName>
        <fullName evidence="5">AraC-like DNA-binding protein</fullName>
    </submittedName>
</protein>
<dbReference type="Pfam" id="PF12833">
    <property type="entry name" value="HTH_18"/>
    <property type="match status" value="1"/>
</dbReference>
<evidence type="ECO:0000259" key="4">
    <source>
        <dbReference type="PROSITE" id="PS01124"/>
    </source>
</evidence>
<evidence type="ECO:0000256" key="3">
    <source>
        <dbReference type="ARBA" id="ARBA00023163"/>
    </source>
</evidence>
<accession>A0A561E0D6</accession>
<dbReference type="InterPro" id="IPR011051">
    <property type="entry name" value="RmlC_Cupin_sf"/>
</dbReference>
<dbReference type="PROSITE" id="PS01124">
    <property type="entry name" value="HTH_ARAC_FAMILY_2"/>
    <property type="match status" value="1"/>
</dbReference>
<dbReference type="AlphaFoldDB" id="A0A561E0D6"/>
<dbReference type="InterPro" id="IPR014710">
    <property type="entry name" value="RmlC-like_jellyroll"/>
</dbReference>
<evidence type="ECO:0000313" key="5">
    <source>
        <dbReference type="EMBL" id="TWE09088.1"/>
    </source>
</evidence>
<proteinExistence type="predicted"/>
<dbReference type="RefSeq" id="WP_144562690.1">
    <property type="nucleotide sequence ID" value="NZ_VIVN01000001.1"/>
</dbReference>
<name>A0A561E0D6_9BACI</name>
<dbReference type="Proteomes" id="UP000319671">
    <property type="component" value="Unassembled WGS sequence"/>
</dbReference>
<dbReference type="Gene3D" id="2.60.120.10">
    <property type="entry name" value="Jelly Rolls"/>
    <property type="match status" value="1"/>
</dbReference>
<dbReference type="SUPFAM" id="SSF51182">
    <property type="entry name" value="RmlC-like cupins"/>
    <property type="match status" value="1"/>
</dbReference>
<dbReference type="InterPro" id="IPR018060">
    <property type="entry name" value="HTH_AraC"/>
</dbReference>
<dbReference type="PANTHER" id="PTHR43280:SF28">
    <property type="entry name" value="HTH-TYPE TRANSCRIPTIONAL ACTIVATOR RHAS"/>
    <property type="match status" value="1"/>
</dbReference>
<dbReference type="Gene3D" id="1.10.10.60">
    <property type="entry name" value="Homeodomain-like"/>
    <property type="match status" value="2"/>
</dbReference>
<dbReference type="InterPro" id="IPR020449">
    <property type="entry name" value="Tscrpt_reg_AraC-type_HTH"/>
</dbReference>
<evidence type="ECO:0000256" key="2">
    <source>
        <dbReference type="ARBA" id="ARBA00023125"/>
    </source>
</evidence>
<keyword evidence="2 5" id="KW-0238">DNA-binding</keyword>
<dbReference type="InterPro" id="IPR003313">
    <property type="entry name" value="AraC-bd"/>
</dbReference>
<dbReference type="GO" id="GO:0003700">
    <property type="term" value="F:DNA-binding transcription factor activity"/>
    <property type="evidence" value="ECO:0007669"/>
    <property type="project" value="InterPro"/>
</dbReference>
<comment type="caution">
    <text evidence="5">The sequence shown here is derived from an EMBL/GenBank/DDBJ whole genome shotgun (WGS) entry which is preliminary data.</text>
</comment>
<dbReference type="SMART" id="SM00342">
    <property type="entry name" value="HTH_ARAC"/>
    <property type="match status" value="1"/>
</dbReference>
<evidence type="ECO:0000313" key="6">
    <source>
        <dbReference type="Proteomes" id="UP000319671"/>
    </source>
</evidence>
<dbReference type="Pfam" id="PF02311">
    <property type="entry name" value="AraC_binding"/>
    <property type="match status" value="1"/>
</dbReference>
<dbReference type="PANTHER" id="PTHR43280">
    <property type="entry name" value="ARAC-FAMILY TRANSCRIPTIONAL REGULATOR"/>
    <property type="match status" value="1"/>
</dbReference>
<keyword evidence="1" id="KW-0805">Transcription regulation</keyword>
<organism evidence="5 6">
    <name type="scientific">Neobacillus bataviensis</name>
    <dbReference type="NCBI Taxonomy" id="220685"/>
    <lineage>
        <taxon>Bacteria</taxon>
        <taxon>Bacillati</taxon>
        <taxon>Bacillota</taxon>
        <taxon>Bacilli</taxon>
        <taxon>Bacillales</taxon>
        <taxon>Bacillaceae</taxon>
        <taxon>Neobacillus</taxon>
    </lineage>
</organism>
<reference evidence="5 6" key="1">
    <citation type="submission" date="2019-06" db="EMBL/GenBank/DDBJ databases">
        <title>Sorghum-associated microbial communities from plants grown in Nebraska, USA.</title>
        <authorList>
            <person name="Schachtman D."/>
        </authorList>
    </citation>
    <scope>NUCLEOTIDE SEQUENCE [LARGE SCALE GENOMIC DNA]</scope>
    <source>
        <strain evidence="5 6">2482</strain>
    </source>
</reference>
<gene>
    <name evidence="5" type="ORF">FB550_1011120</name>
</gene>
<dbReference type="EMBL" id="VIVN01000001">
    <property type="protein sequence ID" value="TWE09088.1"/>
    <property type="molecule type" value="Genomic_DNA"/>
</dbReference>
<dbReference type="SUPFAM" id="SSF46689">
    <property type="entry name" value="Homeodomain-like"/>
    <property type="match status" value="1"/>
</dbReference>
<dbReference type="InterPro" id="IPR009057">
    <property type="entry name" value="Homeodomain-like_sf"/>
</dbReference>
<dbReference type="GO" id="GO:0043565">
    <property type="term" value="F:sequence-specific DNA binding"/>
    <property type="evidence" value="ECO:0007669"/>
    <property type="project" value="InterPro"/>
</dbReference>
<keyword evidence="3" id="KW-0804">Transcription</keyword>
<keyword evidence="6" id="KW-1185">Reference proteome</keyword>
<sequence length="327" mass="38223">MNQDLLDELLQVTDEEKLILDQRKIVSKELYTSKTNFVIESEKFLSNDKMIMVRKHTRFVDFPLHKHDYIEINYVYNGELKQTAGGRPITLKKGELLLLNQHIEHEIKACAKEDIVINFIIRPAFFDFIFSFLNSGNIVSDFLISGLYNNTQNGQFLYFKVAEVETIQDMIGKIIYEIMHPSPFSESTIKLYMGLLMIELIKNTDLVERKEEASMNHYLVVESLQYIEENYKHASLYELAEKLNQSHYGLSKTIKKATSHTFKELLQERRLVKAKELLESTEVPISSIVVEVGYDNISYFYRIFKGKYGQTPKEFREQAVNEKTKLD</sequence>
<dbReference type="CDD" id="cd06996">
    <property type="entry name" value="cupin_Lmo2851-like_N"/>
    <property type="match status" value="1"/>
</dbReference>
<feature type="domain" description="HTH araC/xylS-type" evidence="4">
    <location>
        <begin position="221"/>
        <end position="318"/>
    </location>
</feature>